<proteinExistence type="predicted"/>
<reference evidence="1" key="1">
    <citation type="submission" date="2020-02" db="EMBL/GenBank/DDBJ databases">
        <authorList>
            <person name="Meier V. D."/>
        </authorList>
    </citation>
    <scope>NUCLEOTIDE SEQUENCE</scope>
    <source>
        <strain evidence="1">AVDCRST_MAG96</strain>
    </source>
</reference>
<dbReference type="AlphaFoldDB" id="A0A6J4RVC3"/>
<dbReference type="EMBL" id="CADCVN010000320">
    <property type="protein sequence ID" value="CAA9478149.1"/>
    <property type="molecule type" value="Genomic_DNA"/>
</dbReference>
<evidence type="ECO:0000313" key="1">
    <source>
        <dbReference type="EMBL" id="CAA9478149.1"/>
    </source>
</evidence>
<gene>
    <name evidence="1" type="ORF">AVDCRST_MAG96-857</name>
</gene>
<name>A0A6J4RVC3_9BACT</name>
<sequence>MELSLCSKILIFYLFLFLFAICYCRHSYLLRAKYLFLSIFSCKPRSTVVPLN</sequence>
<accession>A0A6J4RVC3</accession>
<organism evidence="1">
    <name type="scientific">uncultured Segetibacter sp</name>
    <dbReference type="NCBI Taxonomy" id="481133"/>
    <lineage>
        <taxon>Bacteria</taxon>
        <taxon>Pseudomonadati</taxon>
        <taxon>Bacteroidota</taxon>
        <taxon>Chitinophagia</taxon>
        <taxon>Chitinophagales</taxon>
        <taxon>Chitinophagaceae</taxon>
        <taxon>Segetibacter</taxon>
        <taxon>environmental samples</taxon>
    </lineage>
</organism>
<protein>
    <submittedName>
        <fullName evidence="1">Uncharacterized protein</fullName>
    </submittedName>
</protein>